<evidence type="ECO:0000256" key="5">
    <source>
        <dbReference type="SAM" id="MobiDB-lite"/>
    </source>
</evidence>
<protein>
    <submittedName>
        <fullName evidence="10">Sc-RNase</fullName>
    </submittedName>
</protein>
<dbReference type="InterPro" id="IPR039537">
    <property type="entry name" value="Retrotran_Ty1/copia-like"/>
</dbReference>
<evidence type="ECO:0000313" key="11">
    <source>
        <dbReference type="Proteomes" id="UP000327157"/>
    </source>
</evidence>
<dbReference type="Pfam" id="PF07727">
    <property type="entry name" value="RVT_2"/>
    <property type="match status" value="1"/>
</dbReference>
<accession>A0A5N5F2N1</accession>
<evidence type="ECO:0000259" key="8">
    <source>
        <dbReference type="Pfam" id="PF22936"/>
    </source>
</evidence>
<organism evidence="10 11">
    <name type="scientific">Pyrus ussuriensis x Pyrus communis</name>
    <dbReference type="NCBI Taxonomy" id="2448454"/>
    <lineage>
        <taxon>Eukaryota</taxon>
        <taxon>Viridiplantae</taxon>
        <taxon>Streptophyta</taxon>
        <taxon>Embryophyta</taxon>
        <taxon>Tracheophyta</taxon>
        <taxon>Spermatophyta</taxon>
        <taxon>Magnoliopsida</taxon>
        <taxon>eudicotyledons</taxon>
        <taxon>Gunneridae</taxon>
        <taxon>Pentapetalae</taxon>
        <taxon>rosids</taxon>
        <taxon>fabids</taxon>
        <taxon>Rosales</taxon>
        <taxon>Rosaceae</taxon>
        <taxon>Amygdaloideae</taxon>
        <taxon>Maleae</taxon>
        <taxon>Pyrus</taxon>
    </lineage>
</organism>
<evidence type="ECO:0000256" key="2">
    <source>
        <dbReference type="ARBA" id="ARBA00022723"/>
    </source>
</evidence>
<name>A0A5N5F2N1_9ROSA</name>
<dbReference type="GO" id="GO:0004190">
    <property type="term" value="F:aspartic-type endopeptidase activity"/>
    <property type="evidence" value="ECO:0007669"/>
    <property type="project" value="UniProtKB-KW"/>
</dbReference>
<keyword evidence="4" id="KW-0378">Hydrolase</keyword>
<reference evidence="11" key="2">
    <citation type="submission" date="2019-10" db="EMBL/GenBank/DDBJ databases">
        <title>A de novo genome assembly of a pear dwarfing rootstock.</title>
        <authorList>
            <person name="Wang F."/>
            <person name="Wang J."/>
            <person name="Li S."/>
            <person name="Zhang Y."/>
            <person name="Fang M."/>
            <person name="Ma L."/>
            <person name="Zhao Y."/>
            <person name="Jiang S."/>
        </authorList>
    </citation>
    <scope>NUCLEOTIDE SEQUENCE [LARGE SCALE GENOMIC DNA]</scope>
</reference>
<evidence type="ECO:0000259" key="7">
    <source>
        <dbReference type="Pfam" id="PF13976"/>
    </source>
</evidence>
<feature type="compositionally biased region" description="Polar residues" evidence="5">
    <location>
        <begin position="156"/>
        <end position="170"/>
    </location>
</feature>
<dbReference type="GO" id="GO:0006508">
    <property type="term" value="P:proteolysis"/>
    <property type="evidence" value="ECO:0007669"/>
    <property type="project" value="UniProtKB-KW"/>
</dbReference>
<keyword evidence="2" id="KW-0479">Metal-binding</keyword>
<reference evidence="10 11" key="3">
    <citation type="submission" date="2019-11" db="EMBL/GenBank/DDBJ databases">
        <title>A de novo genome assembly of a pear dwarfing rootstock.</title>
        <authorList>
            <person name="Wang F."/>
            <person name="Wang J."/>
            <person name="Li S."/>
            <person name="Zhang Y."/>
            <person name="Fang M."/>
            <person name="Ma L."/>
            <person name="Zhao Y."/>
            <person name="Jiang S."/>
        </authorList>
    </citation>
    <scope>NUCLEOTIDE SEQUENCE [LARGE SCALE GENOMIC DNA]</scope>
    <source>
        <strain evidence="10">S2</strain>
        <tissue evidence="10">Leaf</tissue>
    </source>
</reference>
<reference evidence="10 11" key="1">
    <citation type="submission" date="2019-09" db="EMBL/GenBank/DDBJ databases">
        <authorList>
            <person name="Ou C."/>
        </authorList>
    </citation>
    <scope>NUCLEOTIDE SEQUENCE [LARGE SCALE GENOMIC DNA]</scope>
    <source>
        <strain evidence="10">S2</strain>
        <tissue evidence="10">Leaf</tissue>
    </source>
</reference>
<gene>
    <name evidence="10" type="ORF">D8674_000196</name>
</gene>
<comment type="caution">
    <text evidence="10">The sequence shown here is derived from an EMBL/GenBank/DDBJ whole genome shotgun (WGS) entry which is preliminary data.</text>
</comment>
<feature type="domain" description="GAG-pre-integrase" evidence="7">
    <location>
        <begin position="279"/>
        <end position="344"/>
    </location>
</feature>
<dbReference type="PANTHER" id="PTHR42648:SF18">
    <property type="entry name" value="RETROTRANSPOSON, UNCLASSIFIED-LIKE PROTEIN"/>
    <property type="match status" value="1"/>
</dbReference>
<feature type="region of interest" description="Disordered" evidence="5">
    <location>
        <begin position="1"/>
        <end position="35"/>
    </location>
</feature>
<dbReference type="InterPro" id="IPR054722">
    <property type="entry name" value="PolX-like_BBD"/>
</dbReference>
<proteinExistence type="predicted"/>
<feature type="domain" description="Retrovirus-related Pol polyprotein from transposon TNT 1-94-like beta-barrel" evidence="8">
    <location>
        <begin position="191"/>
        <end position="247"/>
    </location>
</feature>
<feature type="region of interest" description="Disordered" evidence="5">
    <location>
        <begin position="156"/>
        <end position="192"/>
    </location>
</feature>
<dbReference type="InterPro" id="IPR025724">
    <property type="entry name" value="GAG-pre-integrase_dom"/>
</dbReference>
<evidence type="ECO:0000256" key="4">
    <source>
        <dbReference type="ARBA" id="ARBA00022801"/>
    </source>
</evidence>
<evidence type="ECO:0000259" key="6">
    <source>
        <dbReference type="Pfam" id="PF07727"/>
    </source>
</evidence>
<feature type="domain" description="Reverse transcriptase Ty1/copia-type" evidence="6">
    <location>
        <begin position="591"/>
        <end position="674"/>
    </location>
</feature>
<dbReference type="InterPro" id="IPR043502">
    <property type="entry name" value="DNA/RNA_pol_sf"/>
</dbReference>
<dbReference type="Proteomes" id="UP000327157">
    <property type="component" value="Chromosome 1"/>
</dbReference>
<dbReference type="PANTHER" id="PTHR42648">
    <property type="entry name" value="TRANSPOSASE, PUTATIVE-RELATED"/>
    <property type="match status" value="1"/>
</dbReference>
<keyword evidence="1" id="KW-0645">Protease</keyword>
<dbReference type="Pfam" id="PF22936">
    <property type="entry name" value="Pol_BBD"/>
    <property type="match status" value="1"/>
</dbReference>
<dbReference type="Pfam" id="PF14223">
    <property type="entry name" value="Retrotran_gag_2"/>
    <property type="match status" value="1"/>
</dbReference>
<dbReference type="CDD" id="cd09272">
    <property type="entry name" value="RNase_HI_RT_Ty1"/>
    <property type="match status" value="1"/>
</dbReference>
<feature type="domain" description="Retroviral polymerase SH3-like" evidence="9">
    <location>
        <begin position="431"/>
        <end position="493"/>
    </location>
</feature>
<dbReference type="AlphaFoldDB" id="A0A5N5F2N1"/>
<evidence type="ECO:0000259" key="9">
    <source>
        <dbReference type="Pfam" id="PF25597"/>
    </source>
</evidence>
<evidence type="ECO:0000256" key="3">
    <source>
        <dbReference type="ARBA" id="ARBA00022750"/>
    </source>
</evidence>
<dbReference type="Pfam" id="PF13976">
    <property type="entry name" value="gag_pre-integrs"/>
    <property type="match status" value="1"/>
</dbReference>
<sequence length="805" mass="91864">MARSGGSDLRAPIFNESKRKKVNAEGSPESEKRSLNEKLMKDAKALGIIQGDVSNDIFPRISNKETSKGAWDILHQEFHSNKQVRSIKLQGLCRDFMYTRMKDDGTLYVYLTRLLELQTKDIEIIEVQEEIATLRGFSQHLDRHAKNTTKRAFSSMSVNLKGTQSNPSFGNSKPKKNWKSKDKKWDSKPQNSVNQVKMGTGDLVQSIGKGTLVIEMKGVTRYIKEVMIVPGLDENLLSIGQMVEHGYWLVFGDYMVDIYGDRQMEDLIASVQMKGNMCFPLTLEYVNPLMANRATVEESFWLWHKRYGHLNYINLMLLQEKEMVQGLPRLQVTEHVCSGCAIGKGHREPFDKKKAWRYSQPLELIHSDICGLMQIITLGGNRFFLTFINDHTRIFVYLQNRCPTSALNNITPFEAISGRKPGVKHLKIFGSMCYIHIPSQKRHKLEETGEKIVFVGYGNCEKGYRVFNLRTQKVELSRSVIFDEKAMWDWETNELVQVSIPWNDERSSRIYKLDLESSDSPRSMQSPLRSQTTRDLDVYAQCNMSIIEPKDLSKAVKDKAWKKAMTKEMLMIEKNSTWELVDKPSSKPIVGVKTLIALATQKGWKMWQLDIKSAFLNGVLEEDGMKTKCINLRKALYGLKQAPRAWYGEIDTYLIHCGFNKSSSEATLYVRTKEDGSECADECEYMKIVGSLLYLTTNIMFSACLLARLMHKPTKKHYGVAKRCYYLSHQGTLDFGIEYVIGKSALLIGYCDSDWNGSKEDMKTSSGYAFSFGSGAFSWASYVSAAEATSQAIWLRFVLEDFGEE</sequence>
<keyword evidence="11" id="KW-1185">Reference proteome</keyword>
<dbReference type="OrthoDB" id="1427383at2759"/>
<evidence type="ECO:0000256" key="1">
    <source>
        <dbReference type="ARBA" id="ARBA00022670"/>
    </source>
</evidence>
<evidence type="ECO:0000313" key="10">
    <source>
        <dbReference type="EMBL" id="KAB2597276.1"/>
    </source>
</evidence>
<dbReference type="Pfam" id="PF25597">
    <property type="entry name" value="SH3_retrovirus"/>
    <property type="match status" value="1"/>
</dbReference>
<dbReference type="GO" id="GO:0046872">
    <property type="term" value="F:metal ion binding"/>
    <property type="evidence" value="ECO:0007669"/>
    <property type="project" value="UniProtKB-KW"/>
</dbReference>
<dbReference type="SUPFAM" id="SSF56672">
    <property type="entry name" value="DNA/RNA polymerases"/>
    <property type="match status" value="1"/>
</dbReference>
<dbReference type="InterPro" id="IPR057670">
    <property type="entry name" value="SH3_retrovirus"/>
</dbReference>
<dbReference type="EMBL" id="SMOL01000768">
    <property type="protein sequence ID" value="KAB2597276.1"/>
    <property type="molecule type" value="Genomic_DNA"/>
</dbReference>
<dbReference type="InterPro" id="IPR013103">
    <property type="entry name" value="RVT_2"/>
</dbReference>
<keyword evidence="3" id="KW-0064">Aspartyl protease</keyword>